<keyword evidence="1" id="KW-0472">Membrane</keyword>
<dbReference type="SUPFAM" id="SSF56436">
    <property type="entry name" value="C-type lectin-like"/>
    <property type="match status" value="1"/>
</dbReference>
<dbReference type="STRING" id="158190.SpiGrapes_0394"/>
<dbReference type="eggNOG" id="COG1262">
    <property type="taxonomic scope" value="Bacteria"/>
</dbReference>
<feature type="domain" description="Sulfatase-modifying factor enzyme-like" evidence="2">
    <location>
        <begin position="266"/>
        <end position="396"/>
    </location>
</feature>
<sequence length="488" mass="53695">MKKHIELPQVEEVKLPRFLGIRPGIYIFTLLAIGTLLVVFVVCFLPGILKGGRYVSFSSPLAETGLYVDDVYLGGTPYQYFLSSGSHQVVYEKGGVKIATTELQVDHPVFLTYIFHRKMQYEPALKDLSLSELHAINKFNLNEIVSESAITSFDEVTRYSPVFEKWANDAIAMKLDSKMVESSFALASQFISSKPMLQDALKAKEMLSAANSSFSSALSASALLFAAKLFDSDSKEALGLASVQLLPTATPDSLRTGEFVQNGLTYEATTFVMGDTALAIFPDTNEAGIEVQTERFSIATTPVSEYQWALFIEENPQWDVSNKDALQKKGLVDEYYLSGILPSVVFATGKPIHNISFKAAQAFCSWLTEKTGKKVFIPNQEQWTLACKAAVAKPYEKSLTITDADHSSASAMLGGVWEFTDSSYIPLSRLTDYRSVSSLQKTFDLKTDMIVKGGSYLNNPSTITEHTVGAVSTVACGDQIGFRIAWEK</sequence>
<dbReference type="OrthoDB" id="350046at2"/>
<proteinExistence type="predicted"/>
<dbReference type="EMBL" id="CP003155">
    <property type="protein sequence ID" value="AEV28252.1"/>
    <property type="molecule type" value="Genomic_DNA"/>
</dbReference>
<dbReference type="RefSeq" id="WP_014269101.1">
    <property type="nucleotide sequence ID" value="NC_016633.1"/>
</dbReference>
<keyword evidence="4" id="KW-1185">Reference proteome</keyword>
<keyword evidence="1" id="KW-0812">Transmembrane</keyword>
<evidence type="ECO:0000313" key="4">
    <source>
        <dbReference type="Proteomes" id="UP000005632"/>
    </source>
</evidence>
<reference evidence="3 4" key="1">
    <citation type="submission" date="2011-11" db="EMBL/GenBank/DDBJ databases">
        <title>Complete sequence of Spirochaeta sp. grapes.</title>
        <authorList>
            <consortium name="US DOE Joint Genome Institute"/>
            <person name="Lucas S."/>
            <person name="Han J."/>
            <person name="Lapidus A."/>
            <person name="Cheng J.-F."/>
            <person name="Goodwin L."/>
            <person name="Pitluck S."/>
            <person name="Peters L."/>
            <person name="Ovchinnikova G."/>
            <person name="Munk A.C."/>
            <person name="Detter J.C."/>
            <person name="Han C."/>
            <person name="Tapia R."/>
            <person name="Land M."/>
            <person name="Hauser L."/>
            <person name="Kyrpides N."/>
            <person name="Ivanova N."/>
            <person name="Pagani I."/>
            <person name="Ritalahtilisa K."/>
            <person name="Loeffler F."/>
            <person name="Woyke T."/>
        </authorList>
    </citation>
    <scope>NUCLEOTIDE SEQUENCE [LARGE SCALE GENOMIC DNA]</scope>
    <source>
        <strain evidence="4">ATCC BAA-1885 / DSM 22778 / Grapes</strain>
    </source>
</reference>
<dbReference type="Proteomes" id="UP000005632">
    <property type="component" value="Chromosome"/>
</dbReference>
<dbReference type="AlphaFoldDB" id="G8QVL9"/>
<dbReference type="InterPro" id="IPR042095">
    <property type="entry name" value="SUMF_sf"/>
</dbReference>
<organism evidence="3 4">
    <name type="scientific">Sphaerochaeta pleomorpha (strain ATCC BAA-1885 / DSM 22778 / Grapes)</name>
    <dbReference type="NCBI Taxonomy" id="158190"/>
    <lineage>
        <taxon>Bacteria</taxon>
        <taxon>Pseudomonadati</taxon>
        <taxon>Spirochaetota</taxon>
        <taxon>Spirochaetia</taxon>
        <taxon>Spirochaetales</taxon>
        <taxon>Sphaerochaetaceae</taxon>
        <taxon>Sphaerochaeta</taxon>
    </lineage>
</organism>
<name>G8QVL9_SPHPG</name>
<gene>
    <name evidence="3" type="ordered locus">SpiGrapes_0394</name>
</gene>
<evidence type="ECO:0000256" key="1">
    <source>
        <dbReference type="SAM" id="Phobius"/>
    </source>
</evidence>
<dbReference type="Gene3D" id="3.90.1580.10">
    <property type="entry name" value="paralog of FGE (formylglycine-generating enzyme)"/>
    <property type="match status" value="1"/>
</dbReference>
<evidence type="ECO:0000313" key="3">
    <source>
        <dbReference type="EMBL" id="AEV28252.1"/>
    </source>
</evidence>
<protein>
    <recommendedName>
        <fullName evidence="2">Sulfatase-modifying factor enzyme-like domain-containing protein</fullName>
    </recommendedName>
</protein>
<dbReference type="InterPro" id="IPR016187">
    <property type="entry name" value="CTDL_fold"/>
</dbReference>
<evidence type="ECO:0000259" key="2">
    <source>
        <dbReference type="Pfam" id="PF03781"/>
    </source>
</evidence>
<keyword evidence="1" id="KW-1133">Transmembrane helix</keyword>
<dbReference type="HOGENOM" id="CLU_564873_0_0_12"/>
<dbReference type="InterPro" id="IPR005532">
    <property type="entry name" value="SUMF_dom"/>
</dbReference>
<accession>G8QVL9</accession>
<dbReference type="Pfam" id="PF03781">
    <property type="entry name" value="FGE-sulfatase"/>
    <property type="match status" value="1"/>
</dbReference>
<feature type="transmembrane region" description="Helical" evidence="1">
    <location>
        <begin position="25"/>
        <end position="49"/>
    </location>
</feature>
<dbReference type="KEGG" id="sgp:SpiGrapes_0394"/>